<dbReference type="PRINTS" id="PR00080">
    <property type="entry name" value="SDRFAMILY"/>
</dbReference>
<dbReference type="FunFam" id="3.40.50.720:FF:000084">
    <property type="entry name" value="Short-chain dehydrogenase reductase"/>
    <property type="match status" value="1"/>
</dbReference>
<comment type="subunit">
    <text evidence="2">Homotetramer.</text>
</comment>
<dbReference type="PANTHER" id="PTHR44252">
    <property type="entry name" value="D-ERYTHRULOSE REDUCTASE"/>
    <property type="match status" value="1"/>
</dbReference>
<dbReference type="AlphaFoldDB" id="A0A4R3LU00"/>
<evidence type="ECO:0000313" key="4">
    <source>
        <dbReference type="EMBL" id="TCT03984.1"/>
    </source>
</evidence>
<dbReference type="Proteomes" id="UP000294664">
    <property type="component" value="Unassembled WGS sequence"/>
</dbReference>
<dbReference type="InterPro" id="IPR020904">
    <property type="entry name" value="Sc_DH/Rdtase_CS"/>
</dbReference>
<organism evidence="4 5">
    <name type="scientific">Aquabacter spiritensis</name>
    <dbReference type="NCBI Taxonomy" id="933073"/>
    <lineage>
        <taxon>Bacteria</taxon>
        <taxon>Pseudomonadati</taxon>
        <taxon>Pseudomonadota</taxon>
        <taxon>Alphaproteobacteria</taxon>
        <taxon>Hyphomicrobiales</taxon>
        <taxon>Xanthobacteraceae</taxon>
        <taxon>Aquabacter</taxon>
    </lineage>
</organism>
<dbReference type="Gene3D" id="3.40.50.720">
    <property type="entry name" value="NAD(P)-binding Rossmann-like Domain"/>
    <property type="match status" value="1"/>
</dbReference>
<dbReference type="GO" id="GO:0005997">
    <property type="term" value="P:xylulose metabolic process"/>
    <property type="evidence" value="ECO:0007669"/>
    <property type="project" value="TreeGrafter"/>
</dbReference>
<protein>
    <submittedName>
        <fullName evidence="4">L-xylulose reductase</fullName>
    </submittedName>
</protein>
<dbReference type="GO" id="GO:0006006">
    <property type="term" value="P:glucose metabolic process"/>
    <property type="evidence" value="ECO:0007669"/>
    <property type="project" value="TreeGrafter"/>
</dbReference>
<gene>
    <name evidence="4" type="ORF">EDC64_108150</name>
</gene>
<dbReference type="GO" id="GO:0050038">
    <property type="term" value="F:L-xylulose reductase (NADPH) activity"/>
    <property type="evidence" value="ECO:0007669"/>
    <property type="project" value="TreeGrafter"/>
</dbReference>
<dbReference type="PROSITE" id="PS00061">
    <property type="entry name" value="ADH_SHORT"/>
    <property type="match status" value="1"/>
</dbReference>
<dbReference type="SUPFAM" id="SSF51735">
    <property type="entry name" value="NAD(P)-binding Rossmann-fold domains"/>
    <property type="match status" value="1"/>
</dbReference>
<dbReference type="GO" id="GO:0004090">
    <property type="term" value="F:carbonyl reductase (NADPH) activity"/>
    <property type="evidence" value="ECO:0007669"/>
    <property type="project" value="TreeGrafter"/>
</dbReference>
<comment type="similarity">
    <text evidence="1">Belongs to the short-chain dehydrogenases/reductases (SDR) family.</text>
</comment>
<accession>A0A4R3LU00</accession>
<dbReference type="RefSeq" id="WP_132032316.1">
    <property type="nucleotide sequence ID" value="NZ_SMAI01000008.1"/>
</dbReference>
<dbReference type="Pfam" id="PF13561">
    <property type="entry name" value="adh_short_C2"/>
    <property type="match status" value="1"/>
</dbReference>
<dbReference type="PANTHER" id="PTHR44252:SF3">
    <property type="entry name" value="D-ERYTHRULOSE REDUCTASE-RELATED"/>
    <property type="match status" value="1"/>
</dbReference>
<comment type="caution">
    <text evidence="4">The sequence shown here is derived from an EMBL/GenBank/DDBJ whole genome shotgun (WGS) entry which is preliminary data.</text>
</comment>
<dbReference type="InterPro" id="IPR036291">
    <property type="entry name" value="NAD(P)-bd_dom_sf"/>
</dbReference>
<reference evidence="4 5" key="1">
    <citation type="submission" date="2019-03" db="EMBL/GenBank/DDBJ databases">
        <title>Genomic Encyclopedia of Type Strains, Phase IV (KMG-IV): sequencing the most valuable type-strain genomes for metagenomic binning, comparative biology and taxonomic classification.</title>
        <authorList>
            <person name="Goeker M."/>
        </authorList>
    </citation>
    <scope>NUCLEOTIDE SEQUENCE [LARGE SCALE GENOMIC DNA]</scope>
    <source>
        <strain evidence="4 5">DSM 9035</strain>
    </source>
</reference>
<evidence type="ECO:0000256" key="2">
    <source>
        <dbReference type="ARBA" id="ARBA00011881"/>
    </source>
</evidence>
<proteinExistence type="inferred from homology"/>
<dbReference type="EMBL" id="SMAI01000008">
    <property type="protein sequence ID" value="TCT03984.1"/>
    <property type="molecule type" value="Genomic_DNA"/>
</dbReference>
<evidence type="ECO:0000256" key="3">
    <source>
        <dbReference type="ARBA" id="ARBA00022857"/>
    </source>
</evidence>
<sequence>MSGVLDGRTALVTGAGKGIGRACALALAGAGARVIAVSRTPADLEALAAEAPGAIEPWIEDVTGDALPSRIKALPRLDVLVNNAGTNRLQYVLDVDDATLDMLIALNIRAAFKVAQAAAAAMVAQGGGGSIVNISSQVGHVGGPRRTVYSMTKHAIEGMTKSMAIDLAPHAIRVNAVAPTVVETPMTAPFFKDPAYREAALASIPLKEVLQPEDVAGAVLYLASPAARLVTGSSLRVDGGATAM</sequence>
<dbReference type="PRINTS" id="PR00081">
    <property type="entry name" value="GDHRDH"/>
</dbReference>
<keyword evidence="5" id="KW-1185">Reference proteome</keyword>
<evidence type="ECO:0000256" key="1">
    <source>
        <dbReference type="ARBA" id="ARBA00006484"/>
    </source>
</evidence>
<dbReference type="InterPro" id="IPR051737">
    <property type="entry name" value="L-xylulose/Carbonyl_redctase"/>
</dbReference>
<name>A0A4R3LU00_9HYPH</name>
<keyword evidence="3" id="KW-0521">NADP</keyword>
<evidence type="ECO:0000313" key="5">
    <source>
        <dbReference type="Proteomes" id="UP000294664"/>
    </source>
</evidence>
<dbReference type="OrthoDB" id="286404at2"/>
<dbReference type="InterPro" id="IPR002347">
    <property type="entry name" value="SDR_fam"/>
</dbReference>